<evidence type="ECO:0000313" key="10">
    <source>
        <dbReference type="Proteomes" id="UP001173801"/>
    </source>
</evidence>
<organism evidence="9 10">
    <name type="scientific">Campylobacter gastrosuis</name>
    <dbReference type="NCBI Taxonomy" id="2974576"/>
    <lineage>
        <taxon>Bacteria</taxon>
        <taxon>Pseudomonadati</taxon>
        <taxon>Campylobacterota</taxon>
        <taxon>Epsilonproteobacteria</taxon>
        <taxon>Campylobacterales</taxon>
        <taxon>Campylobacteraceae</taxon>
        <taxon>Campylobacter</taxon>
    </lineage>
</organism>
<evidence type="ECO:0000256" key="5">
    <source>
        <dbReference type="ARBA" id="ARBA00023136"/>
    </source>
</evidence>
<feature type="transmembrane region" description="Helical" evidence="7">
    <location>
        <begin position="69"/>
        <end position="86"/>
    </location>
</feature>
<feature type="transmembrane region" description="Helical" evidence="7">
    <location>
        <begin position="120"/>
        <end position="140"/>
    </location>
</feature>
<feature type="transmembrane region" description="Helical" evidence="7">
    <location>
        <begin position="146"/>
        <end position="165"/>
    </location>
</feature>
<keyword evidence="2" id="KW-1003">Cell membrane</keyword>
<dbReference type="Proteomes" id="UP001173801">
    <property type="component" value="Unassembled WGS sequence"/>
</dbReference>
<feature type="transmembrane region" description="Helical" evidence="7">
    <location>
        <begin position="35"/>
        <end position="57"/>
    </location>
</feature>
<comment type="caution">
    <text evidence="9">The sequence shown here is derived from an EMBL/GenBank/DDBJ whole genome shotgun (WGS) entry which is preliminary data.</text>
</comment>
<feature type="transmembrane region" description="Helical" evidence="7">
    <location>
        <begin position="92"/>
        <end position="113"/>
    </location>
</feature>
<reference evidence="9" key="2">
    <citation type="journal article" date="2023" name="Microorganisms">
        <title>Isolation and Genomic Characteristics of Cat-Borne Campylobacter felis sp. nov. and Sheep-Borne Campylobacter ovis sp. nov.</title>
        <authorList>
            <person name="Wang H."/>
            <person name="Li Y."/>
            <person name="Gu Y."/>
            <person name="Zhou G."/>
            <person name="Chen X."/>
            <person name="Zhang X."/>
            <person name="Shao Z."/>
            <person name="Zhang J."/>
            <person name="Zhang M."/>
        </authorList>
    </citation>
    <scope>NUCLEOTIDE SEQUENCE</scope>
    <source>
        <strain evidence="9">PS10</strain>
    </source>
</reference>
<evidence type="ECO:0000259" key="8">
    <source>
        <dbReference type="Pfam" id="PF13515"/>
    </source>
</evidence>
<dbReference type="RefSeq" id="WP_284937785.1">
    <property type="nucleotide sequence ID" value="NZ_JANURM010000008.1"/>
</dbReference>
<dbReference type="Pfam" id="PF13515">
    <property type="entry name" value="FUSC_2"/>
    <property type="match status" value="1"/>
</dbReference>
<dbReference type="EMBL" id="JANURM010000008">
    <property type="protein sequence ID" value="MDL0089128.1"/>
    <property type="molecule type" value="Genomic_DNA"/>
</dbReference>
<comment type="subcellular location">
    <subcellularLocation>
        <location evidence="1">Cell membrane</location>
        <topology evidence="1">Multi-pass membrane protein</topology>
    </subcellularLocation>
</comment>
<keyword evidence="5 7" id="KW-0472">Membrane</keyword>
<proteinExistence type="inferred from homology"/>
<dbReference type="PANTHER" id="PTHR30509:SF9">
    <property type="entry name" value="MULTIDRUG RESISTANCE PROTEIN MDTO"/>
    <property type="match status" value="1"/>
</dbReference>
<evidence type="ECO:0000256" key="1">
    <source>
        <dbReference type="ARBA" id="ARBA00004651"/>
    </source>
</evidence>
<feature type="domain" description="Integral membrane bound transporter" evidence="8">
    <location>
        <begin position="360"/>
        <end position="484"/>
    </location>
</feature>
<feature type="transmembrane region" description="Helical" evidence="7">
    <location>
        <begin position="471"/>
        <end position="489"/>
    </location>
</feature>
<sequence length="640" mass="72869">MLNALKSIKKSYDPVNFHLIHSLKATLAVALSATFAYTFFGFVGAVFAVNISMSIFFLANIEGTDTQRLQFILLYIVLACIFVPFVKPLIQLGVWLCVVVFFWVFIIGISAIYSENLNKILLATNITGFTGLIVYGNSGLDIKNTIAGIIIGGVIAGVIRVGKFVKYGKFTIKSISLLIKELINATNNIDNANFSKHINECFARIDEFKALFSNDSINIKDASLIKNQTRAIFYIYKIEEITLLISSISPFFSRIDDKILLKNAKNELIFNLNELLKIFTKEQISFKTDTLNELKNSNYKVFCSSLAAIFAKISLIKDGNDDKIEFKSNSKISLSEFLNSINLKNQTTLNSLRLSVCMCVAVFISQAWHINHGLWIAIAVMSLSKNNRYMLKNAGRDNIVGGFFGFFIGFLAISLFKNNLFIHVLAALGMFFVFYFKVYKQIVFTTIFMSEFCIIYSFIRSDFLDVVMLRLFDILIGFGLVFVISMLTLPKDRSEFNAKFKKILNDFTDFIQNNLTNFSQDGFLKYQNTIIKDISDYKELLDNVKLKNIDKVYINLNKINGGIINLKTYINENKIENDVNLQSDIKTLNSRFEMLNKKIDGLPFYFISEIDDKLIYKDDAKISKLIMQIALMQNELYTLI</sequence>
<name>A0ABT7HQJ3_9BACT</name>
<accession>A0ABT7HQJ3</accession>
<gene>
    <name evidence="9" type="ORF">NYG85_07100</name>
</gene>
<keyword evidence="4 7" id="KW-1133">Transmembrane helix</keyword>
<evidence type="ECO:0000256" key="2">
    <source>
        <dbReference type="ARBA" id="ARBA00022475"/>
    </source>
</evidence>
<feature type="transmembrane region" description="Helical" evidence="7">
    <location>
        <begin position="420"/>
        <end position="436"/>
    </location>
</feature>
<evidence type="ECO:0000256" key="6">
    <source>
        <dbReference type="ARBA" id="ARBA00043993"/>
    </source>
</evidence>
<keyword evidence="3 7" id="KW-0812">Transmembrane</keyword>
<keyword evidence="10" id="KW-1185">Reference proteome</keyword>
<comment type="similarity">
    <text evidence="6">Belongs to the YccS/YhfK family.</text>
</comment>
<dbReference type="InterPro" id="IPR049453">
    <property type="entry name" value="Memb_transporter_dom"/>
</dbReference>
<evidence type="ECO:0000256" key="7">
    <source>
        <dbReference type="SAM" id="Phobius"/>
    </source>
</evidence>
<evidence type="ECO:0000256" key="4">
    <source>
        <dbReference type="ARBA" id="ARBA00022989"/>
    </source>
</evidence>
<evidence type="ECO:0000313" key="9">
    <source>
        <dbReference type="EMBL" id="MDL0089128.1"/>
    </source>
</evidence>
<evidence type="ECO:0000256" key="3">
    <source>
        <dbReference type="ARBA" id="ARBA00022692"/>
    </source>
</evidence>
<feature type="transmembrane region" description="Helical" evidence="7">
    <location>
        <begin position="398"/>
        <end position="415"/>
    </location>
</feature>
<reference evidence="9" key="1">
    <citation type="submission" date="2022-08" db="EMBL/GenBank/DDBJ databases">
        <authorList>
            <person name="Wang H."/>
        </authorList>
    </citation>
    <scope>NUCLEOTIDE SEQUENCE</scope>
    <source>
        <strain evidence="9">PS10</strain>
    </source>
</reference>
<dbReference type="PANTHER" id="PTHR30509">
    <property type="entry name" value="P-HYDROXYBENZOIC ACID EFFLUX PUMP SUBUNIT-RELATED"/>
    <property type="match status" value="1"/>
</dbReference>
<protein>
    <submittedName>
        <fullName evidence="9">FUSC family protein</fullName>
    </submittedName>
</protein>